<accession>A0A855ENK9</accession>
<dbReference type="Gene3D" id="1.10.357.10">
    <property type="entry name" value="Tetracycline Repressor, domain 2"/>
    <property type="match status" value="1"/>
</dbReference>
<name>A0A855ENK9_9ENTR</name>
<dbReference type="GO" id="GO:0009410">
    <property type="term" value="P:response to xenobiotic stimulus"/>
    <property type="evidence" value="ECO:0007669"/>
    <property type="project" value="UniProtKB-ARBA"/>
</dbReference>
<dbReference type="SUPFAM" id="SSF46689">
    <property type="entry name" value="Homeodomain-like"/>
    <property type="match status" value="1"/>
</dbReference>
<dbReference type="InterPro" id="IPR009057">
    <property type="entry name" value="Homeodomain-like_sf"/>
</dbReference>
<dbReference type="PROSITE" id="PS50977">
    <property type="entry name" value="HTH_TETR_2"/>
    <property type="match status" value="1"/>
</dbReference>
<evidence type="ECO:0000313" key="10">
    <source>
        <dbReference type="Proteomes" id="UP001357437"/>
    </source>
</evidence>
<protein>
    <submittedName>
        <fullName evidence="8">AcrEF/envCD operon transcriptional regulator</fullName>
    </submittedName>
</protein>
<evidence type="ECO:0000256" key="4">
    <source>
        <dbReference type="ARBA" id="ARBA00023163"/>
    </source>
</evidence>
<feature type="domain" description="HTH tetR-type" evidence="6">
    <location>
        <begin position="10"/>
        <end position="70"/>
    </location>
</feature>
<evidence type="ECO:0000256" key="3">
    <source>
        <dbReference type="ARBA" id="ARBA00023125"/>
    </source>
</evidence>
<dbReference type="OrthoDB" id="5816932at2"/>
<keyword evidence="4" id="KW-0804">Transcription</keyword>
<dbReference type="GO" id="GO:0003700">
    <property type="term" value="F:DNA-binding transcription factor activity"/>
    <property type="evidence" value="ECO:0007669"/>
    <property type="project" value="UniProtKB-ARBA"/>
</dbReference>
<dbReference type="EMBL" id="PDLK01000002">
    <property type="protein sequence ID" value="PHH06148.1"/>
    <property type="molecule type" value="Genomic_DNA"/>
</dbReference>
<sequence length="215" mass="24580">MARKTKAEAQKTRQLLIEAAIEQFAARGVAYTTLTDIADAANLTRGAIYWHFSSKAEIFNAIWQEQCPLREIINDQLSKVTERDPLFNLREQFVTALQYIARDHRQRALLQILYHKCEFEQGMVSEYEIRKRIGFNDENVRQILQNCIAAGSISAQINIDTTLIVFHGFFCGLIKNWLMKPERLDLYQQAPALVDNILSTLLAAPVPGRFYDAAS</sequence>
<dbReference type="InterPro" id="IPR036271">
    <property type="entry name" value="Tet_transcr_reg_TetR-rel_C_sf"/>
</dbReference>
<reference evidence="8" key="1">
    <citation type="submission" date="2017-09" db="EMBL/GenBank/DDBJ databases">
        <title>FDA dAtabase for Regulatory Grade micrObial Sequences (FDA-ARGOS): Supporting development and validation of Infectious Disease Dx tests.</title>
        <authorList>
            <person name="Minogue T."/>
            <person name="Wolcott M."/>
            <person name="Wasieloski L."/>
            <person name="Aguilar W."/>
            <person name="Moore D."/>
            <person name="Tallon L.J."/>
            <person name="Sadzewicz L."/>
            <person name="Ott S."/>
            <person name="Zhao X."/>
            <person name="Nagaraj S."/>
            <person name="Vavikolanu K."/>
            <person name="Aluvathingal J."/>
            <person name="Nadendla S."/>
            <person name="Sichtig H."/>
        </authorList>
    </citation>
    <scope>NUCLEOTIDE SEQUENCE</scope>
    <source>
        <strain evidence="8">FDAARGOS_404</strain>
    </source>
</reference>
<dbReference type="RefSeq" id="WP_032614596.1">
    <property type="nucleotide sequence ID" value="NZ_CBCXZU010000005.1"/>
</dbReference>
<proteinExistence type="predicted"/>
<dbReference type="AlphaFoldDB" id="A0A855ENK9"/>
<organism evidence="8 9">
    <name type="scientific">Leclercia adecarboxylata</name>
    <dbReference type="NCBI Taxonomy" id="83655"/>
    <lineage>
        <taxon>Bacteria</taxon>
        <taxon>Pseudomonadati</taxon>
        <taxon>Pseudomonadota</taxon>
        <taxon>Gammaproteobacteria</taxon>
        <taxon>Enterobacterales</taxon>
        <taxon>Enterobacteriaceae</taxon>
        <taxon>Leclercia</taxon>
    </lineage>
</organism>
<evidence type="ECO:0000313" key="7">
    <source>
        <dbReference type="EMBL" id="MEC3935180.1"/>
    </source>
</evidence>
<evidence type="ECO:0000259" key="6">
    <source>
        <dbReference type="PROSITE" id="PS50977"/>
    </source>
</evidence>
<gene>
    <name evidence="7" type="primary">envR</name>
    <name evidence="8" type="ORF">CRX53_20490</name>
    <name evidence="7" type="ORF">VOF76_03250</name>
</gene>
<evidence type="ECO:0000256" key="1">
    <source>
        <dbReference type="ARBA" id="ARBA00022491"/>
    </source>
</evidence>
<dbReference type="GO" id="GO:0003677">
    <property type="term" value="F:DNA binding"/>
    <property type="evidence" value="ECO:0007669"/>
    <property type="project" value="UniProtKB-UniRule"/>
</dbReference>
<dbReference type="PRINTS" id="PR00455">
    <property type="entry name" value="HTHTETR"/>
</dbReference>
<reference evidence="9" key="2">
    <citation type="submission" date="2017-09" db="EMBL/GenBank/DDBJ databases">
        <title>FDA dAtabase for Regulatory Grade micrObial Sequences (FDA-ARGOS): Supporting development and validation of Infectious Disease Dx tests.</title>
        <authorList>
            <person name="Minogue T."/>
            <person name="Wolcott M."/>
            <person name="Wasieloski L."/>
            <person name="Aguilar W."/>
            <person name="Moore D."/>
            <person name="Tallon L."/>
            <person name="Sadzewicz L."/>
            <person name="Ott S."/>
            <person name="Zhao X."/>
            <person name="Nagaraj S."/>
            <person name="Vavikolanu K."/>
            <person name="Aluvathingal J."/>
            <person name="Nadendla S."/>
            <person name="Sichtig H."/>
        </authorList>
    </citation>
    <scope>NUCLEOTIDE SEQUENCE [LARGE SCALE GENOMIC DNA]</scope>
    <source>
        <strain evidence="9">FDAARGOS_404</strain>
    </source>
</reference>
<evidence type="ECO:0000256" key="5">
    <source>
        <dbReference type="PROSITE-ProRule" id="PRU00335"/>
    </source>
</evidence>
<dbReference type="PROSITE" id="PS01081">
    <property type="entry name" value="HTH_TETR_1"/>
    <property type="match status" value="1"/>
</dbReference>
<dbReference type="Proteomes" id="UP001357437">
    <property type="component" value="Unassembled WGS sequence"/>
</dbReference>
<dbReference type="InterPro" id="IPR001647">
    <property type="entry name" value="HTH_TetR"/>
</dbReference>
<keyword evidence="2" id="KW-0805">Transcription regulation</keyword>
<dbReference type="Proteomes" id="UP000222768">
    <property type="component" value="Unassembled WGS sequence"/>
</dbReference>
<dbReference type="FunFam" id="1.10.357.10:FF:000003">
    <property type="entry name" value="HTH-type transcriptional regulator AcrR"/>
    <property type="match status" value="1"/>
</dbReference>
<dbReference type="InterPro" id="IPR050624">
    <property type="entry name" value="HTH-type_Tx_Regulator"/>
</dbReference>
<reference evidence="7 10" key="3">
    <citation type="submission" date="2024-01" db="EMBL/GenBank/DDBJ databases">
        <title>Comparative Genomics of Leclercia adecarboxylata Strains Isolated from Several Sources.</title>
        <authorList>
            <person name="Yescas-Zazueta V."/>
            <person name="Balbuena-Alonso M.G."/>
            <person name="Valencia D."/>
            <person name="Mendez-Pfeiffer P.A."/>
            <person name="Ballesteros-Monrreal M.G."/>
            <person name="Rocha-Gracia R.D.C."/>
            <person name="Barrios-Villa E."/>
        </authorList>
    </citation>
    <scope>NUCLEOTIDE SEQUENCE [LARGE SCALE GENOMIC DNA]</scope>
    <source>
        <strain evidence="7 10">33MEM</strain>
    </source>
</reference>
<dbReference type="SUPFAM" id="SSF48498">
    <property type="entry name" value="Tetracyclin repressor-like, C-terminal domain"/>
    <property type="match status" value="1"/>
</dbReference>
<dbReference type="InterPro" id="IPR023772">
    <property type="entry name" value="DNA-bd_HTH_TetR-type_CS"/>
</dbReference>
<keyword evidence="10" id="KW-1185">Reference proteome</keyword>
<feature type="DNA-binding region" description="H-T-H motif" evidence="5">
    <location>
        <begin position="33"/>
        <end position="52"/>
    </location>
</feature>
<keyword evidence="1" id="KW-0678">Repressor</keyword>
<evidence type="ECO:0000256" key="2">
    <source>
        <dbReference type="ARBA" id="ARBA00023015"/>
    </source>
</evidence>
<keyword evidence="3 5" id="KW-0238">DNA-binding</keyword>
<dbReference type="NCBIfam" id="NF007430">
    <property type="entry name" value="PRK09975.1"/>
    <property type="match status" value="1"/>
</dbReference>
<dbReference type="InterPro" id="IPR013572">
    <property type="entry name" value="Tscrpt_reg_MAATS_C"/>
</dbReference>
<dbReference type="GO" id="GO:0045892">
    <property type="term" value="P:negative regulation of DNA-templated transcription"/>
    <property type="evidence" value="ECO:0007669"/>
    <property type="project" value="UniProtKB-ARBA"/>
</dbReference>
<comment type="caution">
    <text evidence="8">The sequence shown here is derived from an EMBL/GenBank/DDBJ whole genome shotgun (WGS) entry which is preliminary data.</text>
</comment>
<evidence type="ECO:0000313" key="8">
    <source>
        <dbReference type="EMBL" id="PHH06148.1"/>
    </source>
</evidence>
<evidence type="ECO:0000313" key="9">
    <source>
        <dbReference type="Proteomes" id="UP000222768"/>
    </source>
</evidence>
<dbReference type="PANTHER" id="PTHR43479:SF11">
    <property type="entry name" value="ACREF_ENVCD OPERON REPRESSOR-RELATED"/>
    <property type="match status" value="1"/>
</dbReference>
<dbReference type="EMBL" id="JAYMCU010000003">
    <property type="protein sequence ID" value="MEC3935180.1"/>
    <property type="molecule type" value="Genomic_DNA"/>
</dbReference>
<dbReference type="Pfam" id="PF08361">
    <property type="entry name" value="TetR_C_2"/>
    <property type="match status" value="1"/>
</dbReference>
<dbReference type="Pfam" id="PF00440">
    <property type="entry name" value="TetR_N"/>
    <property type="match status" value="1"/>
</dbReference>
<dbReference type="PANTHER" id="PTHR43479">
    <property type="entry name" value="ACREF/ENVCD OPERON REPRESSOR-RELATED"/>
    <property type="match status" value="1"/>
</dbReference>